<feature type="active site" description="Proton donor" evidence="8">
    <location>
        <position position="37"/>
    </location>
</feature>
<dbReference type="GO" id="GO:0015940">
    <property type="term" value="P:pantothenate biosynthetic process"/>
    <property type="evidence" value="ECO:0007669"/>
    <property type="project" value="UniProtKB-UniRule"/>
</dbReference>
<dbReference type="Gene3D" id="3.30.1300.10">
    <property type="entry name" value="Pantoate-beta-alanine ligase, C-terminal domain"/>
    <property type="match status" value="1"/>
</dbReference>
<feature type="binding site" evidence="8">
    <location>
        <position position="176"/>
    </location>
    <ligand>
        <name>ATP</name>
        <dbReference type="ChEBI" id="CHEBI:30616"/>
    </ligand>
</feature>
<comment type="function">
    <text evidence="8">Catalyzes the condensation of pantoate with beta-alanine in an ATP-dependent reaction via a pantoyl-adenylate intermediate.</text>
</comment>
<keyword evidence="6 8" id="KW-0067">ATP-binding</keyword>
<dbReference type="Proteomes" id="UP000027584">
    <property type="component" value="Unassembled WGS sequence"/>
</dbReference>
<gene>
    <name evidence="8" type="primary">panC</name>
    <name evidence="9" type="ORF">BN963_SGAL_00633</name>
</gene>
<proteinExistence type="inferred from homology"/>
<evidence type="ECO:0000256" key="4">
    <source>
        <dbReference type="ARBA" id="ARBA00022655"/>
    </source>
</evidence>
<dbReference type="FunFam" id="3.30.1300.10:FF:000001">
    <property type="entry name" value="Pantothenate synthetase"/>
    <property type="match status" value="1"/>
</dbReference>
<dbReference type="AlphaFoldDB" id="A0A060RGE8"/>
<sequence>MKIVHTVEDVRKAVQAWKADGKSIGLVPTMGYLHEGHKSLIDKAVAENDHVVVSVFVNPIQFAPTEDLESYPRDLEQDARLCEAAGASLIFNPEPSDMYSPTFSSFIDMSTLTQGLCGKTRPIHFRGVCTVVGKLFNIVEPNRAYFGQKDAQQLAVIKHMVDDLNFNLEVIGCPIVRETDGLAKSSRNTYLSAEERQAALVLSKSLAFAEKMIQDGETDTDKLKQAMTDFIEKEPLAKIDYVEFVDWKTLEPVSQIDRPVLNAIAVYIGKTRLIDNHIYE</sequence>
<keyword evidence="4 8" id="KW-0566">Pantothenate biosynthesis</keyword>
<dbReference type="FunFam" id="3.40.50.620:FF:000013">
    <property type="entry name" value="Pantothenate synthetase"/>
    <property type="match status" value="1"/>
</dbReference>
<dbReference type="GO" id="GO:0004592">
    <property type="term" value="F:pantoate-beta-alanine ligase activity"/>
    <property type="evidence" value="ECO:0007669"/>
    <property type="project" value="UniProtKB-UniRule"/>
</dbReference>
<dbReference type="NCBIfam" id="TIGR00018">
    <property type="entry name" value="panC"/>
    <property type="match status" value="1"/>
</dbReference>
<dbReference type="Pfam" id="PF02569">
    <property type="entry name" value="Pantoate_ligase"/>
    <property type="match status" value="1"/>
</dbReference>
<comment type="catalytic activity">
    <reaction evidence="7 8">
        <text>(R)-pantoate + beta-alanine + ATP = (R)-pantothenate + AMP + diphosphate + H(+)</text>
        <dbReference type="Rhea" id="RHEA:10912"/>
        <dbReference type="ChEBI" id="CHEBI:15378"/>
        <dbReference type="ChEBI" id="CHEBI:15980"/>
        <dbReference type="ChEBI" id="CHEBI:29032"/>
        <dbReference type="ChEBI" id="CHEBI:30616"/>
        <dbReference type="ChEBI" id="CHEBI:33019"/>
        <dbReference type="ChEBI" id="CHEBI:57966"/>
        <dbReference type="ChEBI" id="CHEBI:456215"/>
        <dbReference type="EC" id="6.3.2.1"/>
    </reaction>
</comment>
<keyword evidence="3 8" id="KW-0436">Ligase</keyword>
<dbReference type="PANTHER" id="PTHR21299:SF1">
    <property type="entry name" value="PANTOATE--BETA-ALANINE LIGASE"/>
    <property type="match status" value="1"/>
</dbReference>
<evidence type="ECO:0000313" key="10">
    <source>
        <dbReference type="Proteomes" id="UP000027584"/>
    </source>
</evidence>
<evidence type="ECO:0000256" key="7">
    <source>
        <dbReference type="ARBA" id="ARBA00048258"/>
    </source>
</evidence>
<feature type="binding site" evidence="8">
    <location>
        <begin position="30"/>
        <end position="37"/>
    </location>
    <ligand>
        <name>ATP</name>
        <dbReference type="ChEBI" id="CHEBI:30616"/>
    </ligand>
</feature>
<evidence type="ECO:0000256" key="3">
    <source>
        <dbReference type="ARBA" id="ARBA00022598"/>
    </source>
</evidence>
<evidence type="ECO:0000256" key="2">
    <source>
        <dbReference type="ARBA" id="ARBA00009256"/>
    </source>
</evidence>
<comment type="pathway">
    <text evidence="1 8">Cofactor biosynthesis; (R)-pantothenate biosynthesis; (R)-pantothenate from (R)-pantoate and beta-alanine: step 1/1.</text>
</comment>
<keyword evidence="8" id="KW-0963">Cytoplasm</keyword>
<dbReference type="GO" id="GO:0005829">
    <property type="term" value="C:cytosol"/>
    <property type="evidence" value="ECO:0007669"/>
    <property type="project" value="TreeGrafter"/>
</dbReference>
<dbReference type="HAMAP" id="MF_00158">
    <property type="entry name" value="PanC"/>
    <property type="match status" value="1"/>
</dbReference>
<feature type="binding site" evidence="8">
    <location>
        <begin position="184"/>
        <end position="187"/>
    </location>
    <ligand>
        <name>ATP</name>
        <dbReference type="ChEBI" id="CHEBI:30616"/>
    </ligand>
</feature>
<dbReference type="NCBIfam" id="TIGR00125">
    <property type="entry name" value="cyt_tran_rel"/>
    <property type="match status" value="1"/>
</dbReference>
<dbReference type="InterPro" id="IPR004821">
    <property type="entry name" value="Cyt_trans-like"/>
</dbReference>
<comment type="subunit">
    <text evidence="8">Homodimer.</text>
</comment>
<dbReference type="EC" id="6.3.2.1" evidence="8"/>
<organism evidence="9 10">
    <name type="scientific">Streptococcus gallolyticus</name>
    <dbReference type="NCBI Taxonomy" id="315405"/>
    <lineage>
        <taxon>Bacteria</taxon>
        <taxon>Bacillati</taxon>
        <taxon>Bacillota</taxon>
        <taxon>Bacilli</taxon>
        <taxon>Lactobacillales</taxon>
        <taxon>Streptococcaceae</taxon>
        <taxon>Streptococcus</taxon>
    </lineage>
</organism>
<dbReference type="PANTHER" id="PTHR21299">
    <property type="entry name" value="CYTIDYLATE KINASE/PANTOATE-BETA-ALANINE LIGASE"/>
    <property type="match status" value="1"/>
</dbReference>
<evidence type="ECO:0000256" key="6">
    <source>
        <dbReference type="ARBA" id="ARBA00022840"/>
    </source>
</evidence>
<dbReference type="InterPro" id="IPR042176">
    <property type="entry name" value="Pantoate_ligase_C"/>
</dbReference>
<feature type="binding site" evidence="8">
    <location>
        <position position="61"/>
    </location>
    <ligand>
        <name>(R)-pantoate</name>
        <dbReference type="ChEBI" id="CHEBI:15980"/>
    </ligand>
</feature>
<accession>A0A060RGE8</accession>
<dbReference type="CDD" id="cd00560">
    <property type="entry name" value="PanC"/>
    <property type="match status" value="1"/>
</dbReference>
<name>A0A060RGE8_9STRE</name>
<dbReference type="UniPathway" id="UPA00028">
    <property type="reaction ID" value="UER00005"/>
</dbReference>
<feature type="binding site" evidence="8">
    <location>
        <begin position="147"/>
        <end position="150"/>
    </location>
    <ligand>
        <name>ATP</name>
        <dbReference type="ChEBI" id="CHEBI:30616"/>
    </ligand>
</feature>
<comment type="miscellaneous">
    <text evidence="8">The reaction proceeds by a bi uni uni bi ping pong mechanism.</text>
</comment>
<keyword evidence="5 8" id="KW-0547">Nucleotide-binding</keyword>
<dbReference type="SUPFAM" id="SSF52374">
    <property type="entry name" value="Nucleotidylyl transferase"/>
    <property type="match status" value="1"/>
</dbReference>
<feature type="binding site" evidence="8">
    <location>
        <position position="153"/>
    </location>
    <ligand>
        <name>(R)-pantoate</name>
        <dbReference type="ChEBI" id="CHEBI:15980"/>
    </ligand>
</feature>
<dbReference type="EMBL" id="CCBC010000130">
    <property type="protein sequence ID" value="CDO17440.1"/>
    <property type="molecule type" value="Genomic_DNA"/>
</dbReference>
<dbReference type="Gene3D" id="3.40.50.620">
    <property type="entry name" value="HUPs"/>
    <property type="match status" value="1"/>
</dbReference>
<reference evidence="9 10" key="2">
    <citation type="submission" date="2014-05" db="EMBL/GenBank/DDBJ databases">
        <title>Genome sequence of Streptococcus gallolyticus.</title>
        <authorList>
            <person name="Del Campo R."/>
        </authorList>
    </citation>
    <scope>NUCLEOTIDE SEQUENCE [LARGE SCALE GENOMIC DNA]</scope>
    <source>
        <strain evidence="9 10">LMG17956</strain>
    </source>
</reference>
<dbReference type="GO" id="GO:0005524">
    <property type="term" value="F:ATP binding"/>
    <property type="evidence" value="ECO:0007669"/>
    <property type="project" value="UniProtKB-KW"/>
</dbReference>
<protein>
    <recommendedName>
        <fullName evidence="8">Pantothenate synthetase</fullName>
        <shortName evidence="8">PS</shortName>
        <ecNumber evidence="8">6.3.2.1</ecNumber>
    </recommendedName>
    <alternativeName>
        <fullName evidence="8">Pantoate--beta-alanine ligase</fullName>
    </alternativeName>
    <alternativeName>
        <fullName evidence="8">Pantoate-activating enzyme</fullName>
    </alternativeName>
</protein>
<comment type="subcellular location">
    <subcellularLocation>
        <location evidence="8">Cytoplasm</location>
    </subcellularLocation>
</comment>
<dbReference type="RefSeq" id="WP_039693262.1">
    <property type="nucleotide sequence ID" value="NZ_JBCOWE010000004.1"/>
</dbReference>
<reference evidence="9 10" key="1">
    <citation type="submission" date="2014-02" db="EMBL/GenBank/DDBJ databases">
        <authorList>
            <person name="Manrique M."/>
        </authorList>
    </citation>
    <scope>NUCLEOTIDE SEQUENCE [LARGE SCALE GENOMIC DNA]</scope>
    <source>
        <strain evidence="9 10">LMG17956</strain>
    </source>
</reference>
<feature type="binding site" evidence="8">
    <location>
        <position position="61"/>
    </location>
    <ligand>
        <name>beta-alanine</name>
        <dbReference type="ChEBI" id="CHEBI:57966"/>
    </ligand>
</feature>
<dbReference type="InterPro" id="IPR003721">
    <property type="entry name" value="Pantoate_ligase"/>
</dbReference>
<evidence type="ECO:0000256" key="5">
    <source>
        <dbReference type="ARBA" id="ARBA00022741"/>
    </source>
</evidence>
<evidence type="ECO:0000256" key="1">
    <source>
        <dbReference type="ARBA" id="ARBA00004990"/>
    </source>
</evidence>
<dbReference type="InterPro" id="IPR014729">
    <property type="entry name" value="Rossmann-like_a/b/a_fold"/>
</dbReference>
<evidence type="ECO:0000256" key="8">
    <source>
        <dbReference type="HAMAP-Rule" id="MF_00158"/>
    </source>
</evidence>
<evidence type="ECO:0000313" key="9">
    <source>
        <dbReference type="EMBL" id="CDO17440.1"/>
    </source>
</evidence>
<comment type="similarity">
    <text evidence="2 8">Belongs to the pantothenate synthetase family.</text>
</comment>
<comment type="caution">
    <text evidence="9">The sequence shown here is derived from an EMBL/GenBank/DDBJ whole genome shotgun (WGS) entry which is preliminary data.</text>
</comment>